<name>A0A0E9QRY9_ANGAN</name>
<reference evidence="2" key="1">
    <citation type="submission" date="2014-11" db="EMBL/GenBank/DDBJ databases">
        <authorList>
            <person name="Amaro Gonzalez C."/>
        </authorList>
    </citation>
    <scope>NUCLEOTIDE SEQUENCE</scope>
</reference>
<sequence>MRHKLLGSDSKTKRTELKKGKELSRGLSDFLKNKWA</sequence>
<protein>
    <submittedName>
        <fullName evidence="2">Uncharacterized protein</fullName>
    </submittedName>
</protein>
<proteinExistence type="predicted"/>
<accession>A0A0E9QRY9</accession>
<dbReference type="EMBL" id="GBXM01089375">
    <property type="protein sequence ID" value="JAH19202.1"/>
    <property type="molecule type" value="Transcribed_RNA"/>
</dbReference>
<reference evidence="2" key="2">
    <citation type="journal article" date="2015" name="Fish Shellfish Immunol.">
        <title>Early steps in the European eel (Anguilla anguilla)-Vibrio vulnificus interaction in the gills: Role of the RtxA13 toxin.</title>
        <authorList>
            <person name="Callol A."/>
            <person name="Pajuelo D."/>
            <person name="Ebbesson L."/>
            <person name="Teles M."/>
            <person name="MacKenzie S."/>
            <person name="Amaro C."/>
        </authorList>
    </citation>
    <scope>NUCLEOTIDE SEQUENCE</scope>
</reference>
<evidence type="ECO:0000256" key="1">
    <source>
        <dbReference type="SAM" id="MobiDB-lite"/>
    </source>
</evidence>
<feature type="compositionally biased region" description="Basic and acidic residues" evidence="1">
    <location>
        <begin position="10"/>
        <end position="21"/>
    </location>
</feature>
<evidence type="ECO:0000313" key="2">
    <source>
        <dbReference type="EMBL" id="JAH19202.1"/>
    </source>
</evidence>
<feature type="region of interest" description="Disordered" evidence="1">
    <location>
        <begin position="1"/>
        <end position="21"/>
    </location>
</feature>
<organism evidence="2">
    <name type="scientific">Anguilla anguilla</name>
    <name type="common">European freshwater eel</name>
    <name type="synonym">Muraena anguilla</name>
    <dbReference type="NCBI Taxonomy" id="7936"/>
    <lineage>
        <taxon>Eukaryota</taxon>
        <taxon>Metazoa</taxon>
        <taxon>Chordata</taxon>
        <taxon>Craniata</taxon>
        <taxon>Vertebrata</taxon>
        <taxon>Euteleostomi</taxon>
        <taxon>Actinopterygii</taxon>
        <taxon>Neopterygii</taxon>
        <taxon>Teleostei</taxon>
        <taxon>Anguilliformes</taxon>
        <taxon>Anguillidae</taxon>
        <taxon>Anguilla</taxon>
    </lineage>
</organism>
<dbReference type="AlphaFoldDB" id="A0A0E9QRY9"/>